<evidence type="ECO:0000256" key="1">
    <source>
        <dbReference type="SAM" id="MobiDB-lite"/>
    </source>
</evidence>
<dbReference type="EMBL" id="LR725621">
    <property type="protein sequence ID" value="VWO96420.1"/>
    <property type="molecule type" value="Genomic_DNA"/>
</dbReference>
<gene>
    <name evidence="3" type="primary">G4MKH9</name>
</gene>
<dbReference type="Pfam" id="PF00172">
    <property type="entry name" value="Zn_clus"/>
    <property type="match status" value="1"/>
</dbReference>
<feature type="domain" description="Zn(2)-C6 fungal-type" evidence="2">
    <location>
        <begin position="191"/>
        <end position="230"/>
    </location>
</feature>
<dbReference type="AlphaFoldDB" id="A0A5K1JWL4"/>
<dbReference type="GO" id="GO:0000981">
    <property type="term" value="F:DNA-binding transcription factor activity, RNA polymerase II-specific"/>
    <property type="evidence" value="ECO:0007669"/>
    <property type="project" value="InterPro"/>
</dbReference>
<dbReference type="GO" id="GO:0008270">
    <property type="term" value="F:zinc ion binding"/>
    <property type="evidence" value="ECO:0007669"/>
    <property type="project" value="InterPro"/>
</dbReference>
<evidence type="ECO:0000313" key="3">
    <source>
        <dbReference type="EMBL" id="VWO96420.1"/>
    </source>
</evidence>
<sequence length="270" mass="29828">MQNNYPHGNYPGQPWTSDSDNYSWRESVENATTSLDPDVYSDRNSYSRYPIDPNVPIYYSAGPDPTAFQQGLQAAYATGMQPGPQLTHHATQPQYPYATPVDPYTAGVSRSASDPGAAGQGGMSPAYYPPQARPLSPVSSTQNPHGSAMRYAPFPPPPSSPMPLPRNDGTSRQLSGTHHAQPLTVDGKQRERVFIARRRRSKCDGAQPCTNCQRYREACVYDQLPVRRGPDNKPRSVRSPPGVRKARKTGFRMDDDDDYDEHEAGPSGHY</sequence>
<proteinExistence type="predicted"/>
<feature type="region of interest" description="Disordered" evidence="1">
    <location>
        <begin position="1"/>
        <end position="47"/>
    </location>
</feature>
<evidence type="ECO:0000259" key="2">
    <source>
        <dbReference type="SMART" id="SM00066"/>
    </source>
</evidence>
<dbReference type="InterPro" id="IPR036864">
    <property type="entry name" value="Zn2-C6_fun-type_DNA-bd_sf"/>
</dbReference>
<feature type="compositionally biased region" description="Pro residues" evidence="1">
    <location>
        <begin position="153"/>
        <end position="164"/>
    </location>
</feature>
<dbReference type="CDD" id="cd00067">
    <property type="entry name" value="GAL4"/>
    <property type="match status" value="1"/>
</dbReference>
<organism evidence="3">
    <name type="scientific">Ganoderma boninense</name>
    <dbReference type="NCBI Taxonomy" id="34458"/>
    <lineage>
        <taxon>Eukaryota</taxon>
        <taxon>Fungi</taxon>
        <taxon>Dikarya</taxon>
        <taxon>Basidiomycota</taxon>
        <taxon>Agaricomycotina</taxon>
        <taxon>Agaricomycetes</taxon>
        <taxon>Polyporales</taxon>
        <taxon>Polyporaceae</taxon>
        <taxon>Ganoderma</taxon>
    </lineage>
</organism>
<dbReference type="InterPro" id="IPR001138">
    <property type="entry name" value="Zn2Cys6_DnaBD"/>
</dbReference>
<name>A0A5K1JWL4_9APHY</name>
<protein>
    <submittedName>
        <fullName evidence="3">C6 zinc finger protein</fullName>
    </submittedName>
</protein>
<dbReference type="Gene3D" id="4.10.240.10">
    <property type="entry name" value="Zn(2)-C6 fungal-type DNA-binding domain"/>
    <property type="match status" value="1"/>
</dbReference>
<dbReference type="SMART" id="SM00066">
    <property type="entry name" value="GAL4"/>
    <property type="match status" value="1"/>
</dbReference>
<feature type="compositionally biased region" description="Polar residues" evidence="1">
    <location>
        <begin position="168"/>
        <end position="178"/>
    </location>
</feature>
<dbReference type="SUPFAM" id="SSF57701">
    <property type="entry name" value="Zn2/Cys6 DNA-binding domain"/>
    <property type="match status" value="1"/>
</dbReference>
<accession>A0A5K1JWL4</accession>
<feature type="region of interest" description="Disordered" evidence="1">
    <location>
        <begin position="225"/>
        <end position="270"/>
    </location>
</feature>
<feature type="compositionally biased region" description="Polar residues" evidence="1">
    <location>
        <begin position="14"/>
        <end position="35"/>
    </location>
</feature>
<reference evidence="3" key="1">
    <citation type="submission" date="2019-10" db="EMBL/GenBank/DDBJ databases">
        <authorList>
            <person name="Nor Muhammad N."/>
        </authorList>
    </citation>
    <scope>NUCLEOTIDE SEQUENCE</scope>
</reference>
<feature type="region of interest" description="Disordered" evidence="1">
    <location>
        <begin position="79"/>
        <end position="190"/>
    </location>
</feature>